<proteinExistence type="predicted"/>
<protein>
    <submittedName>
        <fullName evidence="3">Uncharacterized protein</fullName>
    </submittedName>
</protein>
<accession>A0ABW7WX95</accession>
<dbReference type="EMBL" id="JBIRYO010000004">
    <property type="protein sequence ID" value="MFI2473464.1"/>
    <property type="molecule type" value="Genomic_DNA"/>
</dbReference>
<organism evidence="3 4">
    <name type="scientific">Nocardia xishanensis</name>
    <dbReference type="NCBI Taxonomy" id="238964"/>
    <lineage>
        <taxon>Bacteria</taxon>
        <taxon>Bacillati</taxon>
        <taxon>Actinomycetota</taxon>
        <taxon>Actinomycetes</taxon>
        <taxon>Mycobacteriales</taxon>
        <taxon>Nocardiaceae</taxon>
        <taxon>Nocardia</taxon>
    </lineage>
</organism>
<keyword evidence="4" id="KW-1185">Reference proteome</keyword>
<evidence type="ECO:0000313" key="3">
    <source>
        <dbReference type="EMBL" id="MFI2473464.1"/>
    </source>
</evidence>
<keyword evidence="2" id="KW-0472">Membrane</keyword>
<evidence type="ECO:0000256" key="2">
    <source>
        <dbReference type="SAM" id="Phobius"/>
    </source>
</evidence>
<feature type="transmembrane region" description="Helical" evidence="2">
    <location>
        <begin position="126"/>
        <end position="145"/>
    </location>
</feature>
<dbReference type="Proteomes" id="UP001611415">
    <property type="component" value="Unassembled WGS sequence"/>
</dbReference>
<keyword evidence="2" id="KW-0812">Transmembrane</keyword>
<feature type="transmembrane region" description="Helical" evidence="2">
    <location>
        <begin position="102"/>
        <end position="120"/>
    </location>
</feature>
<dbReference type="RefSeq" id="WP_397092087.1">
    <property type="nucleotide sequence ID" value="NZ_JBIRYO010000004.1"/>
</dbReference>
<gene>
    <name evidence="3" type="ORF">ACH49W_08805</name>
</gene>
<evidence type="ECO:0000256" key="1">
    <source>
        <dbReference type="SAM" id="MobiDB-lite"/>
    </source>
</evidence>
<evidence type="ECO:0000313" key="4">
    <source>
        <dbReference type="Proteomes" id="UP001611415"/>
    </source>
</evidence>
<name>A0ABW7WX95_9NOCA</name>
<keyword evidence="2" id="KW-1133">Transmembrane helix</keyword>
<sequence length="200" mass="21354">MRIARNFDNPDDDHNDKDHVEQAVEQLLDETEEFLAEQAAATSYHPDTTPAEVESPRQPQAPRLRLIKTPDPVVPVEDEHLPPALRPTVAVTAPPRRRVPRWARAAVPGSLVVVLAAAALGNGQPGVVAAPIAVYAAGWVALLAWNAAYRPPLVQVAVTTAALLARLVAAAVGGTVRAIRTGIGRLDTARTQHESARTAH</sequence>
<reference evidence="3 4" key="1">
    <citation type="submission" date="2024-10" db="EMBL/GenBank/DDBJ databases">
        <title>The Natural Products Discovery Center: Release of the First 8490 Sequenced Strains for Exploring Actinobacteria Biosynthetic Diversity.</title>
        <authorList>
            <person name="Kalkreuter E."/>
            <person name="Kautsar S.A."/>
            <person name="Yang D."/>
            <person name="Bader C.D."/>
            <person name="Teijaro C.N."/>
            <person name="Fluegel L."/>
            <person name="Davis C.M."/>
            <person name="Simpson J.R."/>
            <person name="Lauterbach L."/>
            <person name="Steele A.D."/>
            <person name="Gui C."/>
            <person name="Meng S."/>
            <person name="Li G."/>
            <person name="Viehrig K."/>
            <person name="Ye F."/>
            <person name="Su P."/>
            <person name="Kiefer A.F."/>
            <person name="Nichols A."/>
            <person name="Cepeda A.J."/>
            <person name="Yan W."/>
            <person name="Fan B."/>
            <person name="Jiang Y."/>
            <person name="Adhikari A."/>
            <person name="Zheng C.-J."/>
            <person name="Schuster L."/>
            <person name="Cowan T.M."/>
            <person name="Smanski M.J."/>
            <person name="Chevrette M.G."/>
            <person name="De Carvalho L.P.S."/>
            <person name="Shen B."/>
        </authorList>
    </citation>
    <scope>NUCLEOTIDE SEQUENCE [LARGE SCALE GENOMIC DNA]</scope>
    <source>
        <strain evidence="3 4">NPDC019275</strain>
    </source>
</reference>
<comment type="caution">
    <text evidence="3">The sequence shown here is derived from an EMBL/GenBank/DDBJ whole genome shotgun (WGS) entry which is preliminary data.</text>
</comment>
<feature type="region of interest" description="Disordered" evidence="1">
    <location>
        <begin position="37"/>
        <end position="65"/>
    </location>
</feature>